<protein>
    <recommendedName>
        <fullName evidence="5">Coiled-coil domain-containing protein 130</fullName>
    </recommendedName>
</protein>
<reference evidence="3" key="1">
    <citation type="journal article" date="2023" name="Mol. Biol. Evol.">
        <title>Third-Generation Sequencing Reveals the Adaptive Role of the Epigenome in Three Deep-Sea Polychaetes.</title>
        <authorList>
            <person name="Perez M."/>
            <person name="Aroh O."/>
            <person name="Sun Y."/>
            <person name="Lan Y."/>
            <person name="Juniper S.K."/>
            <person name="Young C.R."/>
            <person name="Angers B."/>
            <person name="Qian P.Y."/>
        </authorList>
    </citation>
    <scope>NUCLEOTIDE SEQUENCE</scope>
    <source>
        <strain evidence="3">R07B-5</strain>
    </source>
</reference>
<sequence>MLQGERKATNKYYPPDFDPRKHRSLDAYHGSHALRERARKLHEGILIIRFEMPYNIWCGGCGNHIGMGVRYNAEKSKVGMYYTTPIYKFRMKCHLCDNHFEIKTDPANHDYVIIEGARRKEQRWDPKENEQIVPEDKATQKKLATDAMYMLEHGVDDKAKVTAALPGIAQIQQLQTAWKDDYSLNKQLRNKFRAEKKVLNDTKARDKALLQKSSLDIELVAEEEEDKHLAHLLNKYKTVSSFDERQKEKREEIANRPMFSDGCKNSPSGSSTRNKQELQHIQSKQLVKQLAARKQTSPFLSGDRTWTVGSLGIVKRRSNCGTKDSAVVKQGDDVPRTGEDVPRTDTADGKAVNTTMSVSVDGDSKLDHSDSCCIEKKDCPSRTVPVAADGGSVKEEMHDGAADRHNCLNTIVSAYGSSSSNDSDSA</sequence>
<gene>
    <name evidence="3" type="ORF">NP493_791g00012</name>
</gene>
<dbReference type="Pfam" id="PF04502">
    <property type="entry name" value="Saf4_Yju2"/>
    <property type="match status" value="1"/>
</dbReference>
<feature type="region of interest" description="Disordered" evidence="2">
    <location>
        <begin position="322"/>
        <end position="349"/>
    </location>
</feature>
<organism evidence="3 4">
    <name type="scientific">Ridgeia piscesae</name>
    <name type="common">Tubeworm</name>
    <dbReference type="NCBI Taxonomy" id="27915"/>
    <lineage>
        <taxon>Eukaryota</taxon>
        <taxon>Metazoa</taxon>
        <taxon>Spiralia</taxon>
        <taxon>Lophotrochozoa</taxon>
        <taxon>Annelida</taxon>
        <taxon>Polychaeta</taxon>
        <taxon>Sedentaria</taxon>
        <taxon>Canalipalpata</taxon>
        <taxon>Sabellida</taxon>
        <taxon>Siboglinidae</taxon>
        <taxon>Ridgeia</taxon>
    </lineage>
</organism>
<feature type="region of interest" description="Disordered" evidence="2">
    <location>
        <begin position="244"/>
        <end position="283"/>
    </location>
</feature>
<evidence type="ECO:0000256" key="1">
    <source>
        <dbReference type="ARBA" id="ARBA00005595"/>
    </source>
</evidence>
<feature type="compositionally biased region" description="Polar residues" evidence="2">
    <location>
        <begin position="263"/>
        <end position="283"/>
    </location>
</feature>
<dbReference type="GO" id="GO:0000398">
    <property type="term" value="P:mRNA splicing, via spliceosome"/>
    <property type="evidence" value="ECO:0007669"/>
    <property type="project" value="InterPro"/>
</dbReference>
<feature type="compositionally biased region" description="Basic and acidic residues" evidence="2">
    <location>
        <begin position="330"/>
        <end position="348"/>
    </location>
</feature>
<dbReference type="InterPro" id="IPR007590">
    <property type="entry name" value="Saf4/Yju2"/>
</dbReference>
<proteinExistence type="inferred from homology"/>
<evidence type="ECO:0008006" key="5">
    <source>
        <dbReference type="Google" id="ProtNLM"/>
    </source>
</evidence>
<evidence type="ECO:0000313" key="3">
    <source>
        <dbReference type="EMBL" id="KAK2174546.1"/>
    </source>
</evidence>
<dbReference type="GO" id="GO:0071014">
    <property type="term" value="C:post-mRNA release spliceosomal complex"/>
    <property type="evidence" value="ECO:0007669"/>
    <property type="project" value="TreeGrafter"/>
</dbReference>
<feature type="compositionally biased region" description="Basic and acidic residues" evidence="2">
    <location>
        <begin position="244"/>
        <end position="254"/>
    </location>
</feature>
<accession>A0AAD9KNH8</accession>
<dbReference type="PANTHER" id="PTHR12111">
    <property type="entry name" value="SPLICING FACTOR YJU2"/>
    <property type="match status" value="1"/>
</dbReference>
<dbReference type="EMBL" id="JAODUO010000794">
    <property type="protein sequence ID" value="KAK2174546.1"/>
    <property type="molecule type" value="Genomic_DNA"/>
</dbReference>
<dbReference type="AlphaFoldDB" id="A0AAD9KNH8"/>
<keyword evidence="4" id="KW-1185">Reference proteome</keyword>
<name>A0AAD9KNH8_RIDPI</name>
<dbReference type="Proteomes" id="UP001209878">
    <property type="component" value="Unassembled WGS sequence"/>
</dbReference>
<comment type="caution">
    <text evidence="3">The sequence shown here is derived from an EMBL/GenBank/DDBJ whole genome shotgun (WGS) entry which is preliminary data.</text>
</comment>
<comment type="similarity">
    <text evidence="1">Belongs to the CWC16 family.</text>
</comment>
<evidence type="ECO:0000256" key="2">
    <source>
        <dbReference type="SAM" id="MobiDB-lite"/>
    </source>
</evidence>
<evidence type="ECO:0000313" key="4">
    <source>
        <dbReference type="Proteomes" id="UP001209878"/>
    </source>
</evidence>
<dbReference type="GO" id="GO:0005684">
    <property type="term" value="C:U2-type spliceosomal complex"/>
    <property type="evidence" value="ECO:0007669"/>
    <property type="project" value="TreeGrafter"/>
</dbReference>
<dbReference type="PANTHER" id="PTHR12111:SF2">
    <property type="entry name" value="SPLICING FACTOR YJU2B-RELATED"/>
    <property type="match status" value="1"/>
</dbReference>